<comment type="caution">
    <text evidence="1">The sequence shown here is derived from an EMBL/GenBank/DDBJ whole genome shotgun (WGS) entry which is preliminary data.</text>
</comment>
<evidence type="ECO:0000313" key="2">
    <source>
        <dbReference type="Proteomes" id="UP000310200"/>
    </source>
</evidence>
<name>A0A4S2L1A4_9HYME</name>
<sequence>MNWHNSRLSLTNVLRDGHAPVISERIANKGLSAGAYADNWNVIALAYRLEHFRGYCTGIPSHWTAHRYNDFVPARMDIRKPCASSVRDASLDCTDGIFAKCIILSIAASYIIPVSFSFAVIKTQSTAQPPVLRGSCCPQHGSVLFNSFPLPTRAVQVAGTGARTPSPREELVMAGASESGPENQCN</sequence>
<proteinExistence type="predicted"/>
<accession>A0A4S2L1A4</accession>
<feature type="non-terminal residue" evidence="1">
    <location>
        <position position="186"/>
    </location>
</feature>
<dbReference type="Proteomes" id="UP000310200">
    <property type="component" value="Unassembled WGS sequence"/>
</dbReference>
<dbReference type="EMBL" id="QBLH01000387">
    <property type="protein sequence ID" value="TGZ55896.1"/>
    <property type="molecule type" value="Genomic_DNA"/>
</dbReference>
<reference evidence="1 2" key="1">
    <citation type="journal article" date="2019" name="Philos. Trans. R. Soc. Lond., B, Biol. Sci.">
        <title>Ant behaviour and brain gene expression of defending hosts depend on the ecological success of the intruding social parasite.</title>
        <authorList>
            <person name="Kaur R."/>
            <person name="Stoldt M."/>
            <person name="Jongepier E."/>
            <person name="Feldmeyer B."/>
            <person name="Menzel F."/>
            <person name="Bornberg-Bauer E."/>
            <person name="Foitzik S."/>
        </authorList>
    </citation>
    <scope>NUCLEOTIDE SEQUENCE [LARGE SCALE GENOMIC DNA]</scope>
    <source>
        <tissue evidence="1">Whole body</tissue>
    </source>
</reference>
<gene>
    <name evidence="1" type="ORF">DBV15_06048</name>
</gene>
<protein>
    <submittedName>
        <fullName evidence="1">Uncharacterized protein</fullName>
    </submittedName>
</protein>
<dbReference type="AlphaFoldDB" id="A0A4S2L1A4"/>
<organism evidence="1 2">
    <name type="scientific">Temnothorax longispinosus</name>
    <dbReference type="NCBI Taxonomy" id="300112"/>
    <lineage>
        <taxon>Eukaryota</taxon>
        <taxon>Metazoa</taxon>
        <taxon>Ecdysozoa</taxon>
        <taxon>Arthropoda</taxon>
        <taxon>Hexapoda</taxon>
        <taxon>Insecta</taxon>
        <taxon>Pterygota</taxon>
        <taxon>Neoptera</taxon>
        <taxon>Endopterygota</taxon>
        <taxon>Hymenoptera</taxon>
        <taxon>Apocrita</taxon>
        <taxon>Aculeata</taxon>
        <taxon>Formicoidea</taxon>
        <taxon>Formicidae</taxon>
        <taxon>Myrmicinae</taxon>
        <taxon>Temnothorax</taxon>
    </lineage>
</organism>
<keyword evidence="2" id="KW-1185">Reference proteome</keyword>
<evidence type="ECO:0000313" key="1">
    <source>
        <dbReference type="EMBL" id="TGZ55896.1"/>
    </source>
</evidence>